<accession>A0ACB6Z0B2</accession>
<gene>
    <name evidence="1" type="ORF">BDM02DRAFT_3070906</name>
</gene>
<protein>
    <submittedName>
        <fullName evidence="1">Uncharacterized protein</fullName>
    </submittedName>
</protein>
<sequence>QEDRTRFCEHYRRGVEEYDKKFMKKYDGDLNITRLGLAGLFSAVAPGFIIQVQSQLQSDPNEETAALL</sequence>
<feature type="non-terminal residue" evidence="1">
    <location>
        <position position="1"/>
    </location>
</feature>
<comment type="caution">
    <text evidence="1">The sequence shown here is derived from an EMBL/GenBank/DDBJ whole genome shotgun (WGS) entry which is preliminary data.</text>
</comment>
<dbReference type="Proteomes" id="UP000886501">
    <property type="component" value="Unassembled WGS sequence"/>
</dbReference>
<proteinExistence type="predicted"/>
<dbReference type="EMBL" id="MU118274">
    <property type="protein sequence ID" value="KAF9643149.1"/>
    <property type="molecule type" value="Genomic_DNA"/>
</dbReference>
<feature type="non-terminal residue" evidence="1">
    <location>
        <position position="68"/>
    </location>
</feature>
<evidence type="ECO:0000313" key="1">
    <source>
        <dbReference type="EMBL" id="KAF9643149.1"/>
    </source>
</evidence>
<name>A0ACB6Z0B2_THEGA</name>
<evidence type="ECO:0000313" key="2">
    <source>
        <dbReference type="Proteomes" id="UP000886501"/>
    </source>
</evidence>
<reference evidence="1" key="1">
    <citation type="submission" date="2019-10" db="EMBL/GenBank/DDBJ databases">
        <authorList>
            <consortium name="DOE Joint Genome Institute"/>
            <person name="Kuo A."/>
            <person name="Miyauchi S."/>
            <person name="Kiss E."/>
            <person name="Drula E."/>
            <person name="Kohler A."/>
            <person name="Sanchez-Garcia M."/>
            <person name="Andreopoulos B."/>
            <person name="Barry K.W."/>
            <person name="Bonito G."/>
            <person name="Buee M."/>
            <person name="Carver A."/>
            <person name="Chen C."/>
            <person name="Cichocki N."/>
            <person name="Clum A."/>
            <person name="Culley D."/>
            <person name="Crous P.W."/>
            <person name="Fauchery L."/>
            <person name="Girlanda M."/>
            <person name="Hayes R."/>
            <person name="Keri Z."/>
            <person name="Labutti K."/>
            <person name="Lipzen A."/>
            <person name="Lombard V."/>
            <person name="Magnuson J."/>
            <person name="Maillard F."/>
            <person name="Morin E."/>
            <person name="Murat C."/>
            <person name="Nolan M."/>
            <person name="Ohm R."/>
            <person name="Pangilinan J."/>
            <person name="Pereira M."/>
            <person name="Perotto S."/>
            <person name="Peter M."/>
            <person name="Riley R."/>
            <person name="Sitrit Y."/>
            <person name="Stielow B."/>
            <person name="Szollosi G."/>
            <person name="Zifcakova L."/>
            <person name="Stursova M."/>
            <person name="Spatafora J.W."/>
            <person name="Tedersoo L."/>
            <person name="Vaario L.-M."/>
            <person name="Yamada A."/>
            <person name="Yan M."/>
            <person name="Wang P."/>
            <person name="Xu J."/>
            <person name="Bruns T."/>
            <person name="Baldrian P."/>
            <person name="Vilgalys R."/>
            <person name="Henrissat B."/>
            <person name="Grigoriev I.V."/>
            <person name="Hibbett D."/>
            <person name="Nagy L.G."/>
            <person name="Martin F.M."/>
        </authorList>
    </citation>
    <scope>NUCLEOTIDE SEQUENCE</scope>
    <source>
        <strain evidence="1">P2</strain>
    </source>
</reference>
<keyword evidence="2" id="KW-1185">Reference proteome</keyword>
<reference evidence="1" key="2">
    <citation type="journal article" date="2020" name="Nat. Commun.">
        <title>Large-scale genome sequencing of mycorrhizal fungi provides insights into the early evolution of symbiotic traits.</title>
        <authorList>
            <person name="Miyauchi S."/>
            <person name="Kiss E."/>
            <person name="Kuo A."/>
            <person name="Drula E."/>
            <person name="Kohler A."/>
            <person name="Sanchez-Garcia M."/>
            <person name="Morin E."/>
            <person name="Andreopoulos B."/>
            <person name="Barry K.W."/>
            <person name="Bonito G."/>
            <person name="Buee M."/>
            <person name="Carver A."/>
            <person name="Chen C."/>
            <person name="Cichocki N."/>
            <person name="Clum A."/>
            <person name="Culley D."/>
            <person name="Crous P.W."/>
            <person name="Fauchery L."/>
            <person name="Girlanda M."/>
            <person name="Hayes R.D."/>
            <person name="Keri Z."/>
            <person name="LaButti K."/>
            <person name="Lipzen A."/>
            <person name="Lombard V."/>
            <person name="Magnuson J."/>
            <person name="Maillard F."/>
            <person name="Murat C."/>
            <person name="Nolan M."/>
            <person name="Ohm R.A."/>
            <person name="Pangilinan J."/>
            <person name="Pereira M.F."/>
            <person name="Perotto S."/>
            <person name="Peter M."/>
            <person name="Pfister S."/>
            <person name="Riley R."/>
            <person name="Sitrit Y."/>
            <person name="Stielow J.B."/>
            <person name="Szollosi G."/>
            <person name="Zifcakova L."/>
            <person name="Stursova M."/>
            <person name="Spatafora J.W."/>
            <person name="Tedersoo L."/>
            <person name="Vaario L.M."/>
            <person name="Yamada A."/>
            <person name="Yan M."/>
            <person name="Wang P."/>
            <person name="Xu J."/>
            <person name="Bruns T."/>
            <person name="Baldrian P."/>
            <person name="Vilgalys R."/>
            <person name="Dunand C."/>
            <person name="Henrissat B."/>
            <person name="Grigoriev I.V."/>
            <person name="Hibbett D."/>
            <person name="Nagy L.G."/>
            <person name="Martin F.M."/>
        </authorList>
    </citation>
    <scope>NUCLEOTIDE SEQUENCE</scope>
    <source>
        <strain evidence="1">P2</strain>
    </source>
</reference>
<organism evidence="1 2">
    <name type="scientific">Thelephora ganbajun</name>
    <name type="common">Ganba fungus</name>
    <dbReference type="NCBI Taxonomy" id="370292"/>
    <lineage>
        <taxon>Eukaryota</taxon>
        <taxon>Fungi</taxon>
        <taxon>Dikarya</taxon>
        <taxon>Basidiomycota</taxon>
        <taxon>Agaricomycotina</taxon>
        <taxon>Agaricomycetes</taxon>
        <taxon>Thelephorales</taxon>
        <taxon>Thelephoraceae</taxon>
        <taxon>Thelephora</taxon>
    </lineage>
</organism>